<dbReference type="RefSeq" id="WP_086952963.1">
    <property type="nucleotide sequence ID" value="NZ_CAWNQC010000262.1"/>
</dbReference>
<dbReference type="Proteomes" id="UP000196435">
    <property type="component" value="Unassembled WGS sequence"/>
</dbReference>
<organism evidence="2 3">
    <name type="scientific">Xenorhabdus innexi</name>
    <dbReference type="NCBI Taxonomy" id="290109"/>
    <lineage>
        <taxon>Bacteria</taxon>
        <taxon>Pseudomonadati</taxon>
        <taxon>Pseudomonadota</taxon>
        <taxon>Gammaproteobacteria</taxon>
        <taxon>Enterobacterales</taxon>
        <taxon>Morganellaceae</taxon>
        <taxon>Xenorhabdus</taxon>
    </lineage>
</organism>
<proteinExistence type="predicted"/>
<reference evidence="1 4" key="3">
    <citation type="journal article" date="2017" name="Nat. Microbiol.">
        <title>Natural product diversity associated with the nematode symbionts Photorhabdus and Xenorhabdus.</title>
        <authorList>
            <person name="Tobias N.J."/>
            <person name="Wolff H."/>
            <person name="Djahanschiri B."/>
            <person name="Grundmann F."/>
            <person name="Kronenwerth M."/>
            <person name="Shi Y.M."/>
            <person name="Simonyi S."/>
            <person name="Grun P."/>
            <person name="Shapiro-Ilan D."/>
            <person name="Pidot S.J."/>
            <person name="Stinear T.P."/>
            <person name="Ebersberger I."/>
            <person name="Bode H.B."/>
        </authorList>
    </citation>
    <scope>NUCLEOTIDE SEQUENCE [LARGE SCALE GENOMIC DNA]</scope>
    <source>
        <strain evidence="1 4">DSM 16336</strain>
    </source>
</reference>
<accession>A0A1N6MUC6</accession>
<keyword evidence="4" id="KW-1185">Reference proteome</keyword>
<evidence type="ECO:0000313" key="1">
    <source>
        <dbReference type="EMBL" id="PHM30234.1"/>
    </source>
</evidence>
<dbReference type="EMBL" id="NIBU01000062">
    <property type="protein sequence ID" value="PHM30234.1"/>
    <property type="molecule type" value="Genomic_DNA"/>
</dbReference>
<reference evidence="2" key="1">
    <citation type="submission" date="2016-12" db="EMBL/GenBank/DDBJ databases">
        <authorList>
            <person name="Song W.-J."/>
            <person name="Kurnit D.M."/>
        </authorList>
    </citation>
    <scope>NUCLEOTIDE SEQUENCE [LARGE SCALE GENOMIC DNA]</scope>
    <source>
        <strain evidence="2">HGB1681</strain>
    </source>
</reference>
<gene>
    <name evidence="1" type="ORF">Xinn_03420</name>
    <name evidence="2" type="ORF">XIS1_150016</name>
</gene>
<dbReference type="EMBL" id="FTLG01000057">
    <property type="protein sequence ID" value="SIP72468.1"/>
    <property type="molecule type" value="Genomic_DNA"/>
</dbReference>
<dbReference type="AlphaFoldDB" id="A0A1N6MUC6"/>
<evidence type="ECO:0000313" key="3">
    <source>
        <dbReference type="Proteomes" id="UP000196435"/>
    </source>
</evidence>
<reference evidence="3" key="2">
    <citation type="submission" date="2016-12" db="EMBL/GenBank/DDBJ databases">
        <authorList>
            <person name="Gaudriault S."/>
        </authorList>
    </citation>
    <scope>NUCLEOTIDE SEQUENCE [LARGE SCALE GENOMIC DNA]</scope>
    <source>
        <strain evidence="3">HGB1681 (deposited as PTA-6826 in the American Type Culture Collection)</strain>
    </source>
</reference>
<dbReference type="OrthoDB" id="6438188at2"/>
<sequence>MLNENILEDNKQTITISTNDGTTFPDGKATFISGQQVELIIKISGNTQFKPTDNITLLPENDWMKLVSSEKAKISQDKKSATAKFYVEISLDKKYWGIRKLTVATTNITNYPEETFSYLVSDLDTNTLPLNPDKFHIEVSNGTNDPSLENTNRVLVSTIVKDRKGNTIPNLAINISSNGQTNLSKVKLMDSSGATIPVQSDLLSESQYINLITDGDGKLQFYIFPQQNKVLLNLYSRIAGTANVYISKQPIFILDTKNAQFKEHLGAPDILQLNNNILSPIEYEENLSIKIPKYPNPNPDDYIIYIINDEISDHYNKVLDVRDLGKYSYQLPYSALTMSDKGINFGYLLVMNNLDLFYSYGINFLYEWGPSGPSESQREFQPPTVYSSFGIDPSNIIPMNDMINYTTISQYLFNGDVGLFVEVEADSTDANKVNPGDTVTIELIIKSSNKGPINSTYTITMPQAAPHATTSKGHASISGDLLNNLGADSDGGGQATLYIDYYKGISKKTGTYSKKWQAYIDTL</sequence>
<evidence type="ECO:0000313" key="4">
    <source>
        <dbReference type="Proteomes" id="UP000224871"/>
    </source>
</evidence>
<protein>
    <submittedName>
        <fullName evidence="2">Uncharacterized protein</fullName>
    </submittedName>
</protein>
<name>A0A1N6MUC6_9GAMM</name>
<dbReference type="Proteomes" id="UP000224871">
    <property type="component" value="Unassembled WGS sequence"/>
</dbReference>
<evidence type="ECO:0000313" key="2">
    <source>
        <dbReference type="EMBL" id="SIP72468.1"/>
    </source>
</evidence>